<protein>
    <recommendedName>
        <fullName evidence="3">Glycerophosphoryl diester phosphodiesterase membrane domain-containing protein</fullName>
    </recommendedName>
</protein>
<dbReference type="EMBL" id="BART01022155">
    <property type="protein sequence ID" value="GAG92908.1"/>
    <property type="molecule type" value="Genomic_DNA"/>
</dbReference>
<keyword evidence="1" id="KW-1133">Transmembrane helix</keyword>
<keyword evidence="1" id="KW-0812">Transmembrane</keyword>
<feature type="transmembrane region" description="Helical" evidence="1">
    <location>
        <begin position="110"/>
        <end position="131"/>
    </location>
</feature>
<sequence length="186" mass="20662">MIETIAIAMAAVTTLRVVSMCWLLDQPKDPTVGKAAAFVITGPADFGTIPFRAAVIHAVANEYLERPTTVVASMRTALRVFVPLVWTSFLMYIIIYLGLLAFIIPGIYFSFRYTLCSNIVVIERISGVAALRRSRDLMLSNRTRHYNTAFLLFLLLVVIQFGITRSVANLIPEGYLSMVVSILLQA</sequence>
<keyword evidence="1" id="KW-0472">Membrane</keyword>
<evidence type="ECO:0008006" key="3">
    <source>
        <dbReference type="Google" id="ProtNLM"/>
    </source>
</evidence>
<feature type="transmembrane region" description="Helical" evidence="1">
    <location>
        <begin position="80"/>
        <end position="104"/>
    </location>
</feature>
<organism evidence="2">
    <name type="scientific">marine sediment metagenome</name>
    <dbReference type="NCBI Taxonomy" id="412755"/>
    <lineage>
        <taxon>unclassified sequences</taxon>
        <taxon>metagenomes</taxon>
        <taxon>ecological metagenomes</taxon>
    </lineage>
</organism>
<accession>X1C928</accession>
<feature type="transmembrane region" description="Helical" evidence="1">
    <location>
        <begin position="151"/>
        <end position="171"/>
    </location>
</feature>
<feature type="non-terminal residue" evidence="2">
    <location>
        <position position="186"/>
    </location>
</feature>
<comment type="caution">
    <text evidence="2">The sequence shown here is derived from an EMBL/GenBank/DDBJ whole genome shotgun (WGS) entry which is preliminary data.</text>
</comment>
<evidence type="ECO:0000313" key="2">
    <source>
        <dbReference type="EMBL" id="GAG92908.1"/>
    </source>
</evidence>
<dbReference type="AlphaFoldDB" id="X1C928"/>
<name>X1C928_9ZZZZ</name>
<evidence type="ECO:0000256" key="1">
    <source>
        <dbReference type="SAM" id="Phobius"/>
    </source>
</evidence>
<reference evidence="2" key="1">
    <citation type="journal article" date="2014" name="Front. Microbiol.">
        <title>High frequency of phylogenetically diverse reductive dehalogenase-homologous genes in deep subseafloor sedimentary metagenomes.</title>
        <authorList>
            <person name="Kawai M."/>
            <person name="Futagami T."/>
            <person name="Toyoda A."/>
            <person name="Takaki Y."/>
            <person name="Nishi S."/>
            <person name="Hori S."/>
            <person name="Arai W."/>
            <person name="Tsubouchi T."/>
            <person name="Morono Y."/>
            <person name="Uchiyama I."/>
            <person name="Ito T."/>
            <person name="Fujiyama A."/>
            <person name="Inagaki F."/>
            <person name="Takami H."/>
        </authorList>
    </citation>
    <scope>NUCLEOTIDE SEQUENCE</scope>
    <source>
        <strain evidence="2">Expedition CK06-06</strain>
    </source>
</reference>
<gene>
    <name evidence="2" type="ORF">S01H4_40640</name>
</gene>
<proteinExistence type="predicted"/>